<keyword evidence="6" id="KW-0067">ATP-binding</keyword>
<evidence type="ECO:0000313" key="12">
    <source>
        <dbReference type="EMBL" id="KAK2721866.1"/>
    </source>
</evidence>
<dbReference type="FunFam" id="3.40.50.300:FF:000813">
    <property type="entry name" value="helicase POLQ-like isoform X1"/>
    <property type="match status" value="1"/>
</dbReference>
<organism evidence="12 13">
    <name type="scientific">Artemia franciscana</name>
    <name type="common">Brine shrimp</name>
    <name type="synonym">Artemia sanfranciscana</name>
    <dbReference type="NCBI Taxonomy" id="6661"/>
    <lineage>
        <taxon>Eukaryota</taxon>
        <taxon>Metazoa</taxon>
        <taxon>Ecdysozoa</taxon>
        <taxon>Arthropoda</taxon>
        <taxon>Crustacea</taxon>
        <taxon>Branchiopoda</taxon>
        <taxon>Anostraca</taxon>
        <taxon>Artemiidae</taxon>
        <taxon>Artemia</taxon>
    </lineage>
</organism>
<comment type="caution">
    <text evidence="12">The sequence shown here is derived from an EMBL/GenBank/DDBJ whole genome shotgun (WGS) entry which is preliminary data.</text>
</comment>
<dbReference type="PROSITE" id="PS51194">
    <property type="entry name" value="HELICASE_CTER"/>
    <property type="match status" value="1"/>
</dbReference>
<comment type="catalytic activity">
    <reaction evidence="9">
        <text>ATP + H2O = ADP + phosphate + H(+)</text>
        <dbReference type="Rhea" id="RHEA:13065"/>
        <dbReference type="ChEBI" id="CHEBI:15377"/>
        <dbReference type="ChEBI" id="CHEBI:15378"/>
        <dbReference type="ChEBI" id="CHEBI:30616"/>
        <dbReference type="ChEBI" id="CHEBI:43474"/>
        <dbReference type="ChEBI" id="CHEBI:456216"/>
        <dbReference type="EC" id="5.6.2.4"/>
    </reaction>
</comment>
<dbReference type="InterPro" id="IPR050474">
    <property type="entry name" value="Hel308_SKI2-like"/>
</dbReference>
<dbReference type="InterPro" id="IPR027417">
    <property type="entry name" value="P-loop_NTPase"/>
</dbReference>
<keyword evidence="8" id="KW-0539">Nucleus</keyword>
<evidence type="ECO:0000256" key="7">
    <source>
        <dbReference type="ARBA" id="ARBA00023204"/>
    </source>
</evidence>
<dbReference type="Gene3D" id="1.10.3380.20">
    <property type="match status" value="1"/>
</dbReference>
<evidence type="ECO:0000256" key="8">
    <source>
        <dbReference type="ARBA" id="ARBA00023242"/>
    </source>
</evidence>
<evidence type="ECO:0000256" key="5">
    <source>
        <dbReference type="ARBA" id="ARBA00022806"/>
    </source>
</evidence>
<evidence type="ECO:0000259" key="10">
    <source>
        <dbReference type="PROSITE" id="PS51192"/>
    </source>
</evidence>
<dbReference type="FunFam" id="1.10.150.20:FF:000058">
    <property type="entry name" value="Helicase, POLQ like"/>
    <property type="match status" value="1"/>
</dbReference>
<sequence length="995" mass="110548">MDDAEDYLFTDELLGVLEPAAIGLSGNDVARKESQDLFDRTSPTSPVLSNRPAALKRRSCFHLSPTQIRSPQRRSLRKRPAVDADSLFVKPISRRSLESQNLFGDTQLTAATNARFGKSVSGLTLPRGSSSASLGNASILGSNLEGENKSPAFPILTHYTDVGPFFGLPEKVQELLKQQKGIDKLYDWQEECLRMALESPFSNLLYTLPTSGGKTLVAEILMMREILCRRRNCLFVLPYVALVQEKVRSFSPFAVALNFIVEEYAASQGIIPPKHRRKRRTIYISTIERANGIVNSLIEEKRLEEIGLVVVDEIHMISDRGRGPKLESLIIKLKAAQVDVRLVGMTATIGNLEELSKFLQGNIYRGDFRPVELKEFVRIGNDLWSVNKEAAGDDEDSLFRYERPLSVNYTDAQKRHDPDAFGILVAEVVPKQNCLVFCATKRNAECVADLLLHVLPRSLLSHKKAEKKALVEALILEAGEICHILKKTIPFGISYHHSGLTVDERKLIEEAYLAGVLCCLCCTSTLAAGVNLPARRVIIRAPYIGKELISKARYQQMSGRAGRAGLSDCGEAILVISHSELENVKSLLRSPIENCVSRLMDEEAKVLKYLLLSAVSLGLAKNTREIMHNVMSQTLLKVQAKEMEVDIESLAISVTKTLISYGLIRQKQPGESSQLASTQHPLLYGDESLIGLTPLSQRSSSTLSNQSRSRSFGSQPEGVYLDKPIDLDLDCQLVVSRLGKAAIRGSVDLDKVVAVYQDLRKAQSGLVLVSRLHLMYLSTPYEQVNDGPFKISSAQYLKMFNRLSPEECCVAKSLGISEIVLIKLNSGLKPKVNHFTLKRFYLALMLHALWQGESIWDVADAFDSDRGHVQNLLQSAASFAISLKSFSEEFDEFWAFVDLFESFGRQLSLCCTAELIPLMELPSVKRGRAKQLFRAGFRSLSDVANASPEILTRRIDNLPKRVAVQIVAAAKMLITEKAEALQEEAEEILLRLRGA</sequence>
<dbReference type="Pfam" id="PF21099">
    <property type="entry name" value="POLQ_helical"/>
    <property type="match status" value="1"/>
</dbReference>
<dbReference type="SMART" id="SM00490">
    <property type="entry name" value="HELICc"/>
    <property type="match status" value="1"/>
</dbReference>
<keyword evidence="2" id="KW-0547">Nucleotide-binding</keyword>
<dbReference type="GO" id="GO:0043138">
    <property type="term" value="F:3'-5' DNA helicase activity"/>
    <property type="evidence" value="ECO:0007669"/>
    <property type="project" value="UniProtKB-EC"/>
</dbReference>
<dbReference type="PROSITE" id="PS51192">
    <property type="entry name" value="HELICASE_ATP_BIND_1"/>
    <property type="match status" value="1"/>
</dbReference>
<evidence type="ECO:0000256" key="6">
    <source>
        <dbReference type="ARBA" id="ARBA00022840"/>
    </source>
</evidence>
<dbReference type="CDD" id="cd18795">
    <property type="entry name" value="SF2_C_Ski2"/>
    <property type="match status" value="1"/>
</dbReference>
<name>A0AA88I8L4_ARTSF</name>
<dbReference type="InterPro" id="IPR048960">
    <property type="entry name" value="POLQ-like_helical"/>
</dbReference>
<evidence type="ECO:0000259" key="11">
    <source>
        <dbReference type="PROSITE" id="PS51194"/>
    </source>
</evidence>
<dbReference type="EMBL" id="JAVRJZ010000006">
    <property type="protein sequence ID" value="KAK2721866.1"/>
    <property type="molecule type" value="Genomic_DNA"/>
</dbReference>
<dbReference type="InterPro" id="IPR011545">
    <property type="entry name" value="DEAD/DEAH_box_helicase_dom"/>
</dbReference>
<dbReference type="GO" id="GO:0005634">
    <property type="term" value="C:nucleus"/>
    <property type="evidence" value="ECO:0007669"/>
    <property type="project" value="UniProtKB-SubCell"/>
</dbReference>
<dbReference type="InterPro" id="IPR001650">
    <property type="entry name" value="Helicase_C-like"/>
</dbReference>
<dbReference type="InterPro" id="IPR014001">
    <property type="entry name" value="Helicase_ATP-bd"/>
</dbReference>
<dbReference type="CDD" id="cd18026">
    <property type="entry name" value="DEXHc_POLQ-like"/>
    <property type="match status" value="1"/>
</dbReference>
<dbReference type="Gene3D" id="1.10.150.20">
    <property type="entry name" value="5' to 3' exonuclease, C-terminal subdomain"/>
    <property type="match status" value="1"/>
</dbReference>
<dbReference type="Pfam" id="PF20470">
    <property type="entry name" value="HTH_61"/>
    <property type="match status" value="1"/>
</dbReference>
<evidence type="ECO:0000256" key="1">
    <source>
        <dbReference type="ARBA" id="ARBA00004123"/>
    </source>
</evidence>
<evidence type="ECO:0000256" key="9">
    <source>
        <dbReference type="ARBA" id="ARBA00048988"/>
    </source>
</evidence>
<feature type="domain" description="Helicase ATP-binding" evidence="10">
    <location>
        <begin position="195"/>
        <end position="367"/>
    </location>
</feature>
<evidence type="ECO:0000256" key="4">
    <source>
        <dbReference type="ARBA" id="ARBA00022801"/>
    </source>
</evidence>
<dbReference type="GO" id="GO:0005524">
    <property type="term" value="F:ATP binding"/>
    <property type="evidence" value="ECO:0007669"/>
    <property type="project" value="UniProtKB-KW"/>
</dbReference>
<keyword evidence="7" id="KW-0234">DNA repair</keyword>
<keyword evidence="5" id="KW-0347">Helicase</keyword>
<dbReference type="Proteomes" id="UP001187531">
    <property type="component" value="Unassembled WGS sequence"/>
</dbReference>
<reference evidence="12" key="1">
    <citation type="submission" date="2023-07" db="EMBL/GenBank/DDBJ databases">
        <title>Chromosome-level genome assembly of Artemia franciscana.</title>
        <authorList>
            <person name="Jo E."/>
        </authorList>
    </citation>
    <scope>NUCLEOTIDE SEQUENCE</scope>
    <source>
        <tissue evidence="12">Whole body</tissue>
    </source>
</reference>
<dbReference type="PANTHER" id="PTHR47961">
    <property type="entry name" value="DNA POLYMERASE THETA, PUTATIVE (AFU_ORTHOLOGUE AFUA_1G05260)-RELATED"/>
    <property type="match status" value="1"/>
</dbReference>
<dbReference type="GO" id="GO:0006302">
    <property type="term" value="P:double-strand break repair"/>
    <property type="evidence" value="ECO:0007669"/>
    <property type="project" value="UniProtKB-ARBA"/>
</dbReference>
<dbReference type="Pfam" id="PF00271">
    <property type="entry name" value="Helicase_C"/>
    <property type="match status" value="1"/>
</dbReference>
<feature type="domain" description="Helicase C-terminal" evidence="11">
    <location>
        <begin position="417"/>
        <end position="603"/>
    </location>
</feature>
<dbReference type="GO" id="GO:0016787">
    <property type="term" value="F:hydrolase activity"/>
    <property type="evidence" value="ECO:0007669"/>
    <property type="project" value="UniProtKB-KW"/>
</dbReference>
<evidence type="ECO:0008006" key="14">
    <source>
        <dbReference type="Google" id="ProtNLM"/>
    </source>
</evidence>
<protein>
    <recommendedName>
        <fullName evidence="14">Helicase POLQ-like</fullName>
    </recommendedName>
</protein>
<evidence type="ECO:0000256" key="2">
    <source>
        <dbReference type="ARBA" id="ARBA00022741"/>
    </source>
</evidence>
<proteinExistence type="predicted"/>
<comment type="subcellular location">
    <subcellularLocation>
        <location evidence="1">Nucleus</location>
    </subcellularLocation>
</comment>
<dbReference type="SUPFAM" id="SSF158702">
    <property type="entry name" value="Sec63 N-terminal domain-like"/>
    <property type="match status" value="1"/>
</dbReference>
<dbReference type="AlphaFoldDB" id="A0AA88I8L4"/>
<dbReference type="Pfam" id="PF00270">
    <property type="entry name" value="DEAD"/>
    <property type="match status" value="1"/>
</dbReference>
<gene>
    <name evidence="12" type="ORF">QYM36_003992</name>
</gene>
<dbReference type="SMART" id="SM00487">
    <property type="entry name" value="DEXDc"/>
    <property type="match status" value="1"/>
</dbReference>
<keyword evidence="13" id="KW-1185">Reference proteome</keyword>
<dbReference type="SUPFAM" id="SSF52540">
    <property type="entry name" value="P-loop containing nucleoside triphosphate hydrolases"/>
    <property type="match status" value="1"/>
</dbReference>
<dbReference type="PANTHER" id="PTHR47961:SF12">
    <property type="entry name" value="HELICASE POLQ-LIKE"/>
    <property type="match status" value="1"/>
</dbReference>
<dbReference type="Gene3D" id="3.40.50.300">
    <property type="entry name" value="P-loop containing nucleotide triphosphate hydrolases"/>
    <property type="match status" value="2"/>
</dbReference>
<dbReference type="InterPro" id="IPR046931">
    <property type="entry name" value="HTH_61"/>
</dbReference>
<accession>A0AA88I8L4</accession>
<keyword evidence="3" id="KW-0227">DNA damage</keyword>
<keyword evidence="4" id="KW-0378">Hydrolase</keyword>
<evidence type="ECO:0000313" key="13">
    <source>
        <dbReference type="Proteomes" id="UP001187531"/>
    </source>
</evidence>
<dbReference type="GO" id="GO:0003676">
    <property type="term" value="F:nucleic acid binding"/>
    <property type="evidence" value="ECO:0007669"/>
    <property type="project" value="InterPro"/>
</dbReference>
<evidence type="ECO:0000256" key="3">
    <source>
        <dbReference type="ARBA" id="ARBA00022763"/>
    </source>
</evidence>